<feature type="domain" description="3-keto-alpha-glucoside-1,2-lyase/3-keto-2-hydroxy-glucal hydratase" evidence="1">
    <location>
        <begin position="28"/>
        <end position="255"/>
    </location>
</feature>
<dbReference type="Proteomes" id="UP000606008">
    <property type="component" value="Unassembled WGS sequence"/>
</dbReference>
<organism evidence="2 3">
    <name type="scientific">Fibrivirga algicola</name>
    <dbReference type="NCBI Taxonomy" id="2950420"/>
    <lineage>
        <taxon>Bacteria</taxon>
        <taxon>Pseudomonadati</taxon>
        <taxon>Bacteroidota</taxon>
        <taxon>Cytophagia</taxon>
        <taxon>Cytophagales</taxon>
        <taxon>Spirosomataceae</taxon>
        <taxon>Fibrivirga</taxon>
    </lineage>
</organism>
<proteinExistence type="predicted"/>
<dbReference type="Pfam" id="PF06439">
    <property type="entry name" value="3keto-disac_hyd"/>
    <property type="match status" value="1"/>
</dbReference>
<protein>
    <submittedName>
        <fullName evidence="2">DUF1080 domain-containing protein</fullName>
    </submittedName>
</protein>
<evidence type="ECO:0000313" key="2">
    <source>
        <dbReference type="EMBL" id="NID10720.1"/>
    </source>
</evidence>
<dbReference type="InterPro" id="IPR010496">
    <property type="entry name" value="AL/BT2_dom"/>
</dbReference>
<keyword evidence="3" id="KW-1185">Reference proteome</keyword>
<evidence type="ECO:0000259" key="1">
    <source>
        <dbReference type="Pfam" id="PF06439"/>
    </source>
</evidence>
<reference evidence="2" key="1">
    <citation type="submission" date="2024-05" db="EMBL/GenBank/DDBJ databases">
        <authorList>
            <person name="Jung D.-H."/>
        </authorList>
    </citation>
    <scope>NUCLEOTIDE SEQUENCE</scope>
    <source>
        <strain evidence="2">JA-25</strain>
    </source>
</reference>
<dbReference type="Gene3D" id="2.60.120.560">
    <property type="entry name" value="Exo-inulinase, domain 1"/>
    <property type="match status" value="1"/>
</dbReference>
<gene>
    <name evidence="2" type="ORF">F7231_11110</name>
</gene>
<dbReference type="EMBL" id="WAEL01000003">
    <property type="protein sequence ID" value="NID10720.1"/>
    <property type="molecule type" value="Genomic_DNA"/>
</dbReference>
<evidence type="ECO:0000313" key="3">
    <source>
        <dbReference type="Proteomes" id="UP000606008"/>
    </source>
</evidence>
<sequence length="280" mass="31484">MRQFQLTLTCSFLFMTSLCLGQKVREKDWVQLFNGKDLSNWSVKITGHPLNDNYGNTFRVVNGNMAVNYDQYQKFDEQYGHIFYNKPFSAYLLVVEYRFVGKQVAGGPGWAIRNSGAMLHSQDPKTMSVKQDFPISLETQFLGGDGQHERHTANLCTPGTNVVLDGKLFTPHCIDSKSKTYAGEQWVRAEMLVLGDSLVQHIMDGDTVLSYTKPQIGGGNVSHADPAVKIDGKPLKEGYIALQSESHPVEFRKVSLYNLAPYMNKPKQLASVLKQLKVRK</sequence>
<accession>A0ABX0QE94</accession>
<comment type="caution">
    <text evidence="2">The sequence shown here is derived from an EMBL/GenBank/DDBJ whole genome shotgun (WGS) entry which is preliminary data.</text>
</comment>
<name>A0ABX0QE94_9BACT</name>